<dbReference type="InterPro" id="IPR002068">
    <property type="entry name" value="A-crystallin/Hsp20_dom"/>
</dbReference>
<feature type="non-terminal residue" evidence="2">
    <location>
        <position position="1"/>
    </location>
</feature>
<dbReference type="InterPro" id="IPR031107">
    <property type="entry name" value="Small_HSP"/>
</dbReference>
<protein>
    <submittedName>
        <fullName evidence="2">Heat shock protein Hsp20 domain protein</fullName>
    </submittedName>
</protein>
<sequence length="118" mass="13127">PLDRPPASPRSLLPALTDVEDKGSAYHIQMDLPGIPKEKIDIRLNGTLLTVDAQNESAKESEDQTYLRRERSYVGFHRAFELPEPVLSDKVDASYRDGVLDLTVPKARPATEQKIAVS</sequence>
<dbReference type="PROSITE" id="PS01031">
    <property type="entry name" value="SHSP"/>
    <property type="match status" value="1"/>
</dbReference>
<dbReference type="CDD" id="cd06464">
    <property type="entry name" value="ACD_sHsps-like"/>
    <property type="match status" value="1"/>
</dbReference>
<keyword evidence="2" id="KW-0346">Stress response</keyword>
<organism evidence="2">
    <name type="scientific">mine drainage metagenome</name>
    <dbReference type="NCBI Taxonomy" id="410659"/>
    <lineage>
        <taxon>unclassified sequences</taxon>
        <taxon>metagenomes</taxon>
        <taxon>ecological metagenomes</taxon>
    </lineage>
</organism>
<accession>T1A7J3</accession>
<dbReference type="InterPro" id="IPR008978">
    <property type="entry name" value="HSP20-like_chaperone"/>
</dbReference>
<dbReference type="Gene3D" id="2.60.40.790">
    <property type="match status" value="1"/>
</dbReference>
<dbReference type="EMBL" id="AUZZ01003561">
    <property type="protein sequence ID" value="EQD56596.1"/>
    <property type="molecule type" value="Genomic_DNA"/>
</dbReference>
<dbReference type="Pfam" id="PF00011">
    <property type="entry name" value="HSP20"/>
    <property type="match status" value="1"/>
</dbReference>
<evidence type="ECO:0000313" key="2">
    <source>
        <dbReference type="EMBL" id="EQD56596.1"/>
    </source>
</evidence>
<feature type="domain" description="SHSP" evidence="1">
    <location>
        <begin position="7"/>
        <end position="118"/>
    </location>
</feature>
<gene>
    <name evidence="2" type="ORF">B2A_05169</name>
</gene>
<dbReference type="SUPFAM" id="SSF49764">
    <property type="entry name" value="HSP20-like chaperones"/>
    <property type="match status" value="1"/>
</dbReference>
<name>T1A7J3_9ZZZZ</name>
<reference evidence="2" key="1">
    <citation type="submission" date="2013-08" db="EMBL/GenBank/DDBJ databases">
        <authorList>
            <person name="Mendez C."/>
            <person name="Richter M."/>
            <person name="Ferrer M."/>
            <person name="Sanchez J."/>
        </authorList>
    </citation>
    <scope>NUCLEOTIDE SEQUENCE</scope>
</reference>
<reference evidence="2" key="2">
    <citation type="journal article" date="2014" name="ISME J.">
        <title>Microbial stratification in low pH oxic and suboxic macroscopic growths along an acid mine drainage.</title>
        <authorList>
            <person name="Mendez-Garcia C."/>
            <person name="Mesa V."/>
            <person name="Sprenger R.R."/>
            <person name="Richter M."/>
            <person name="Diez M.S."/>
            <person name="Solano J."/>
            <person name="Bargiela R."/>
            <person name="Golyshina O.V."/>
            <person name="Manteca A."/>
            <person name="Ramos J.L."/>
            <person name="Gallego J.R."/>
            <person name="Llorente I."/>
            <person name="Martins Dos Santos V.A."/>
            <person name="Jensen O.N."/>
            <person name="Pelaez A.I."/>
            <person name="Sanchez J."/>
            <person name="Ferrer M."/>
        </authorList>
    </citation>
    <scope>NUCLEOTIDE SEQUENCE</scope>
</reference>
<evidence type="ECO:0000259" key="1">
    <source>
        <dbReference type="PROSITE" id="PS01031"/>
    </source>
</evidence>
<proteinExistence type="predicted"/>
<dbReference type="PANTHER" id="PTHR11527">
    <property type="entry name" value="HEAT-SHOCK PROTEIN 20 FAMILY MEMBER"/>
    <property type="match status" value="1"/>
</dbReference>
<dbReference type="AlphaFoldDB" id="T1A7J3"/>
<comment type="caution">
    <text evidence="2">The sequence shown here is derived from an EMBL/GenBank/DDBJ whole genome shotgun (WGS) entry which is preliminary data.</text>
</comment>